<protein>
    <submittedName>
        <fullName evidence="3">D-aminoacylase</fullName>
        <ecNumber evidence="3">3.5.1.81</ecNumber>
    </submittedName>
</protein>
<accession>A0A5C5WIE4</accession>
<gene>
    <name evidence="3" type="primary">dan</name>
    <name evidence="3" type="ORF">KOR42_38650</name>
</gene>
<dbReference type="Gene3D" id="3.20.20.140">
    <property type="entry name" value="Metal-dependent hydrolases"/>
    <property type="match status" value="1"/>
</dbReference>
<dbReference type="EC" id="3.5.1.81" evidence="3"/>
<dbReference type="InterPro" id="IPR032466">
    <property type="entry name" value="Metal_Hydrolase"/>
</dbReference>
<dbReference type="PANTHER" id="PTHR43283:SF3">
    <property type="entry name" value="BETA-LACTAMASE FAMILY PROTEIN (AFU_ORTHOLOGUE AFUA_5G07500)"/>
    <property type="match status" value="1"/>
</dbReference>
<dbReference type="Gene3D" id="2.30.40.10">
    <property type="entry name" value="Urease, subunit C, domain 1"/>
    <property type="match status" value="1"/>
</dbReference>
<sequence>MFSRSPSSVFLSVVMNTFLVLSIGGADMVQAEDRPEPQYEIAILNGRIVDGTGAPWYRADLGIRDGKIVKVGNISLESAEEVIDANGLIVAPGFIDMMGQTATPMLRDPDSAINLLTQGITTINAGEGGSAAPVSEAAAASIGWQNMMEYFQMLDMKGLPVNVVQTIGHTQVRSMVMGEVDRRPTAEELSAMQELVREAMEAGAIGVSTALIYPPAVYATTEEIGALTAIAGEYGGRYYTHMRNEGDRLLEAIDEALEIGRIGQTPVHIFHLKAAGQQNWGKMQMALARIRAARAEGQEVTADIYPYINNGLGIDALIHPKHFGEGRAKFLNRLKEDEELRKTVREEIETTSGWENWYRHAGSNWDRVIVGQTNEPRYRELTGKSVAEIAKAVDEDVWDTFFNLCIAGSFALPETMSDANKILAMQQPFVSFCTDVGPAGGNRGASHPRSFGSFPRMLSRYVRGLGAISLERAVAQASATAGNSVMIYDRGQIAEGLAADIIVFDEDEIADKATFTDPHALSVGMKYVVVNGELVLSDGKYTGKRPGTVLRGPGYRETFSSHAISSGETNTAFQAIDDVLTSFIQEHKIPGASLAISDHGKIVYARGFGYADVGQRDPVRPESLFRIASISKPITAVAILQLVEQGKLSPDDKVFEFLDYEPHLADGAEFDDRQNDITIRHLLQHRGGWDRDQSFDAMFKSVEFAEELGVDPPATPETVIRVMLGEPLDFAPGKRYAYSNYGYCLLGRIIE</sequence>
<dbReference type="SUPFAM" id="SSF56601">
    <property type="entry name" value="beta-lactamase/transpeptidase-like"/>
    <property type="match status" value="1"/>
</dbReference>
<dbReference type="SUPFAM" id="SSF51556">
    <property type="entry name" value="Metallo-dependent hydrolases"/>
    <property type="match status" value="1"/>
</dbReference>
<organism evidence="3 4">
    <name type="scientific">Thalassoglobus neptunius</name>
    <dbReference type="NCBI Taxonomy" id="1938619"/>
    <lineage>
        <taxon>Bacteria</taxon>
        <taxon>Pseudomonadati</taxon>
        <taxon>Planctomycetota</taxon>
        <taxon>Planctomycetia</taxon>
        <taxon>Planctomycetales</taxon>
        <taxon>Planctomycetaceae</taxon>
        <taxon>Thalassoglobus</taxon>
    </lineage>
</organism>
<dbReference type="CDD" id="cd01297">
    <property type="entry name" value="D-aminoacylase"/>
    <property type="match status" value="1"/>
</dbReference>
<evidence type="ECO:0000313" key="3">
    <source>
        <dbReference type="EMBL" id="TWT49793.1"/>
    </source>
</evidence>
<dbReference type="AlphaFoldDB" id="A0A5C5WIE4"/>
<evidence type="ECO:0000313" key="4">
    <source>
        <dbReference type="Proteomes" id="UP000317243"/>
    </source>
</evidence>
<proteinExistence type="predicted"/>
<dbReference type="PANTHER" id="PTHR43283">
    <property type="entry name" value="BETA-LACTAMASE-RELATED"/>
    <property type="match status" value="1"/>
</dbReference>
<dbReference type="InterPro" id="IPR023100">
    <property type="entry name" value="D-aminoacylase_insert_dom_sf"/>
</dbReference>
<dbReference type="Gene3D" id="3.30.1490.130">
    <property type="entry name" value="D-aminoacylase. Domain 3"/>
    <property type="match status" value="1"/>
</dbReference>
<feature type="domain" description="Beta-lactamase-related" evidence="1">
    <location>
        <begin position="577"/>
        <end position="751"/>
    </location>
</feature>
<dbReference type="InterPro" id="IPR013108">
    <property type="entry name" value="Amidohydro_3"/>
</dbReference>
<dbReference type="SUPFAM" id="SSF51338">
    <property type="entry name" value="Composite domain of metallo-dependent hydrolases"/>
    <property type="match status" value="1"/>
</dbReference>
<comment type="caution">
    <text evidence="3">The sequence shown here is derived from an EMBL/GenBank/DDBJ whole genome shotgun (WGS) entry which is preliminary data.</text>
</comment>
<dbReference type="InterPro" id="IPR012338">
    <property type="entry name" value="Beta-lactam/transpept-like"/>
</dbReference>
<feature type="domain" description="Amidohydrolase 3" evidence="2">
    <location>
        <begin position="81"/>
        <end position="270"/>
    </location>
</feature>
<evidence type="ECO:0000259" key="1">
    <source>
        <dbReference type="Pfam" id="PF00144"/>
    </source>
</evidence>
<keyword evidence="3" id="KW-0378">Hydrolase</keyword>
<dbReference type="Proteomes" id="UP000317243">
    <property type="component" value="Unassembled WGS sequence"/>
</dbReference>
<dbReference type="Pfam" id="PF00144">
    <property type="entry name" value="Beta-lactamase"/>
    <property type="match status" value="1"/>
</dbReference>
<dbReference type="InterPro" id="IPR050789">
    <property type="entry name" value="Diverse_Enzym_Activities"/>
</dbReference>
<evidence type="ECO:0000259" key="2">
    <source>
        <dbReference type="Pfam" id="PF07969"/>
    </source>
</evidence>
<dbReference type="Gene3D" id="3.40.710.10">
    <property type="entry name" value="DD-peptidase/beta-lactamase superfamily"/>
    <property type="match status" value="1"/>
</dbReference>
<dbReference type="Pfam" id="PF07969">
    <property type="entry name" value="Amidohydro_3"/>
    <property type="match status" value="1"/>
</dbReference>
<dbReference type="InterPro" id="IPR001466">
    <property type="entry name" value="Beta-lactam-related"/>
</dbReference>
<dbReference type="GO" id="GO:0047420">
    <property type="term" value="F:N-acyl-D-amino-acid deacylase activity"/>
    <property type="evidence" value="ECO:0007669"/>
    <property type="project" value="UniProtKB-EC"/>
</dbReference>
<name>A0A5C5WIE4_9PLAN</name>
<dbReference type="InterPro" id="IPR011059">
    <property type="entry name" value="Metal-dep_hydrolase_composite"/>
</dbReference>
<keyword evidence="4" id="KW-1185">Reference proteome</keyword>
<reference evidence="3 4" key="1">
    <citation type="submission" date="2019-02" db="EMBL/GenBank/DDBJ databases">
        <title>Deep-cultivation of Planctomycetes and their phenomic and genomic characterization uncovers novel biology.</title>
        <authorList>
            <person name="Wiegand S."/>
            <person name="Jogler M."/>
            <person name="Boedeker C."/>
            <person name="Pinto D."/>
            <person name="Vollmers J."/>
            <person name="Rivas-Marin E."/>
            <person name="Kohn T."/>
            <person name="Peeters S.H."/>
            <person name="Heuer A."/>
            <person name="Rast P."/>
            <person name="Oberbeckmann S."/>
            <person name="Bunk B."/>
            <person name="Jeske O."/>
            <person name="Meyerdierks A."/>
            <person name="Storesund J.E."/>
            <person name="Kallscheuer N."/>
            <person name="Luecker S."/>
            <person name="Lage O.M."/>
            <person name="Pohl T."/>
            <person name="Merkel B.J."/>
            <person name="Hornburger P."/>
            <person name="Mueller R.-W."/>
            <person name="Bruemmer F."/>
            <person name="Labrenz M."/>
            <person name="Spormann A.M."/>
            <person name="Op Den Camp H."/>
            <person name="Overmann J."/>
            <person name="Amann R."/>
            <person name="Jetten M.S.M."/>
            <person name="Mascher T."/>
            <person name="Medema M.H."/>
            <person name="Devos D.P."/>
            <person name="Kaster A.-K."/>
            <person name="Ovreas L."/>
            <person name="Rohde M."/>
            <person name="Galperin M.Y."/>
            <person name="Jogler C."/>
        </authorList>
    </citation>
    <scope>NUCLEOTIDE SEQUENCE [LARGE SCALE GENOMIC DNA]</scope>
    <source>
        <strain evidence="3 4">KOR42</strain>
    </source>
</reference>
<dbReference type="EMBL" id="SIHI01000018">
    <property type="protein sequence ID" value="TWT49793.1"/>
    <property type="molecule type" value="Genomic_DNA"/>
</dbReference>